<dbReference type="EMBL" id="CP071518">
    <property type="protein sequence ID" value="QSX78097.1"/>
    <property type="molecule type" value="Genomic_DNA"/>
</dbReference>
<dbReference type="KEGG" id="lsf:I8J32_015565"/>
<protein>
    <submittedName>
        <fullName evidence="1">DUF3293 domain-containing protein</fullName>
    </submittedName>
</protein>
<organism evidence="1 2">
    <name type="scientific">Agrilutibacter solisilvae</name>
    <dbReference type="NCBI Taxonomy" id="2763317"/>
    <lineage>
        <taxon>Bacteria</taxon>
        <taxon>Pseudomonadati</taxon>
        <taxon>Pseudomonadota</taxon>
        <taxon>Gammaproteobacteria</taxon>
        <taxon>Lysobacterales</taxon>
        <taxon>Lysobacteraceae</taxon>
        <taxon>Agrilutibacter</taxon>
    </lineage>
</organism>
<dbReference type="AlphaFoldDB" id="A0A975ARV5"/>
<dbReference type="RefSeq" id="WP_200613277.1">
    <property type="nucleotide sequence ID" value="NZ_CP071518.1"/>
</dbReference>
<dbReference type="Pfam" id="PF11697">
    <property type="entry name" value="DUF3293"/>
    <property type="match status" value="1"/>
</dbReference>
<accession>A0A975ARV5</accession>
<dbReference type="InterPro" id="IPR021710">
    <property type="entry name" value="DUF3293"/>
</dbReference>
<name>A0A975ARV5_9GAMM</name>
<evidence type="ECO:0000313" key="1">
    <source>
        <dbReference type="EMBL" id="QSX78097.1"/>
    </source>
</evidence>
<reference evidence="1 2" key="1">
    <citation type="submission" date="2021-03" db="EMBL/GenBank/DDBJ databases">
        <title>Lysobacter sp. nov. isolated from soil of gangwondo yeongwol, south Korea.</title>
        <authorList>
            <person name="Kim K.R."/>
            <person name="Kim K.H."/>
            <person name="Jeon C.O."/>
        </authorList>
    </citation>
    <scope>NUCLEOTIDE SEQUENCE [LARGE SCALE GENOMIC DNA]</scope>
    <source>
        <strain evidence="1 2">R19</strain>
    </source>
</reference>
<gene>
    <name evidence="1" type="ORF">I8J32_015565</name>
</gene>
<keyword evidence="2" id="KW-1185">Reference proteome</keyword>
<evidence type="ECO:0000313" key="2">
    <source>
        <dbReference type="Proteomes" id="UP000639274"/>
    </source>
</evidence>
<sequence>MRALRIVDALELAAAYAGAEYAVVMDGDALPLRVGRPASDLEAYLPARSYALITAWNPASIPHSDAANESANAALVARLDAAGIARQPAQGYSSDGQWREPGWLLFDVGEMGLDLLAREFGQAGVLAWSHGQPVRLRMQLSRPERADELSCVDWALD</sequence>
<dbReference type="Proteomes" id="UP000639274">
    <property type="component" value="Chromosome"/>
</dbReference>
<proteinExistence type="predicted"/>